<evidence type="ECO:0000313" key="3">
    <source>
        <dbReference type="Proteomes" id="UP001596328"/>
    </source>
</evidence>
<dbReference type="AlphaFoldDB" id="A0ABD5S5Q9"/>
<evidence type="ECO:0000313" key="2">
    <source>
        <dbReference type="EMBL" id="MFC6726498.1"/>
    </source>
</evidence>
<organism evidence="2 3">
    <name type="scientific">Halobium palmae</name>
    <dbReference type="NCBI Taxonomy" id="1776492"/>
    <lineage>
        <taxon>Archaea</taxon>
        <taxon>Methanobacteriati</taxon>
        <taxon>Methanobacteriota</taxon>
        <taxon>Stenosarchaea group</taxon>
        <taxon>Halobacteria</taxon>
        <taxon>Halobacteriales</taxon>
        <taxon>Haloferacaceae</taxon>
        <taxon>Halobium</taxon>
    </lineage>
</organism>
<dbReference type="Proteomes" id="UP001596328">
    <property type="component" value="Unassembled WGS sequence"/>
</dbReference>
<feature type="non-terminal residue" evidence="2">
    <location>
        <position position="73"/>
    </location>
</feature>
<reference evidence="2 3" key="1">
    <citation type="journal article" date="2019" name="Int. J. Syst. Evol. Microbiol.">
        <title>The Global Catalogue of Microorganisms (GCM) 10K type strain sequencing project: providing services to taxonomists for standard genome sequencing and annotation.</title>
        <authorList>
            <consortium name="The Broad Institute Genomics Platform"/>
            <consortium name="The Broad Institute Genome Sequencing Center for Infectious Disease"/>
            <person name="Wu L."/>
            <person name="Ma J."/>
        </authorList>
    </citation>
    <scope>NUCLEOTIDE SEQUENCE [LARGE SCALE GENOMIC DNA]</scope>
    <source>
        <strain evidence="2 3">NBRC 111368</strain>
    </source>
</reference>
<sequence>MKKRDGGAVSPSSKKLDRKGRSLGPAGLARGTTRSDYRRRTATATAPHRDRYHIRHSTATATAPHRDRYHIRH</sequence>
<feature type="region of interest" description="Disordered" evidence="1">
    <location>
        <begin position="1"/>
        <end position="73"/>
    </location>
</feature>
<dbReference type="EMBL" id="JBHSWU010001161">
    <property type="protein sequence ID" value="MFC6726498.1"/>
    <property type="molecule type" value="Genomic_DNA"/>
</dbReference>
<protein>
    <submittedName>
        <fullName evidence="2">Uncharacterized protein</fullName>
    </submittedName>
</protein>
<gene>
    <name evidence="2" type="ORF">ACFQE1_19450</name>
</gene>
<name>A0ABD5S5Q9_9EURY</name>
<comment type="caution">
    <text evidence="2">The sequence shown here is derived from an EMBL/GenBank/DDBJ whole genome shotgun (WGS) entry which is preliminary data.</text>
</comment>
<proteinExistence type="predicted"/>
<accession>A0ABD5S5Q9</accession>
<keyword evidence="3" id="KW-1185">Reference proteome</keyword>
<evidence type="ECO:0000256" key="1">
    <source>
        <dbReference type="SAM" id="MobiDB-lite"/>
    </source>
</evidence>